<geneLocation type="plasmid" evidence="2">
    <name>pHRC017</name>
</geneLocation>
<reference evidence="2" key="1">
    <citation type="journal article" date="2012" name="Mol. Plant Microbe Interact.">
        <title>Rhizobial plasmids that cause impaired symbiotic nitrogen fixation and enhanced host invasion.</title>
        <authorList>
            <person name="Crook M.B."/>
            <person name="Lindsay D.P."/>
            <person name="Biggs M.B."/>
            <person name="Bentley J.S."/>
            <person name="Price J.C."/>
            <person name="Clement S.C."/>
            <person name="Clement M.J."/>
            <person name="Long S.R."/>
            <person name="Griffitts J.S."/>
        </authorList>
    </citation>
    <scope>NUCLEOTIDE SEQUENCE</scope>
    <source>
        <strain evidence="2">C017</strain>
        <plasmid evidence="2">pHRC017</plasmid>
    </source>
</reference>
<feature type="region of interest" description="Disordered" evidence="1">
    <location>
        <begin position="44"/>
        <end position="67"/>
    </location>
</feature>
<protein>
    <submittedName>
        <fullName evidence="2">IS116/IS110/IS902 family transposase</fullName>
    </submittedName>
</protein>
<accession>I2E1R1</accession>
<dbReference type="RefSeq" id="WP_015061363.1">
    <property type="nucleotide sequence ID" value="NC_019313.1"/>
</dbReference>
<keyword evidence="2" id="KW-0614">Plasmid</keyword>
<dbReference type="AlphaFoldDB" id="I2E1R1"/>
<sequence>MELQTGKPQKKGNKPGPAYAYNIKKLRDQEMHLAEQAQRSYERFVETWRPRPPNQKARGRLNPARLE</sequence>
<gene>
    <name evidence="2" type="ORF">pHRC017_0312</name>
</gene>
<organism evidence="2">
    <name type="scientific">Rhizobium meliloti</name>
    <name type="common">Ensifer meliloti</name>
    <name type="synonym">Sinorhizobium meliloti</name>
    <dbReference type="NCBI Taxonomy" id="382"/>
    <lineage>
        <taxon>Bacteria</taxon>
        <taxon>Pseudomonadati</taxon>
        <taxon>Pseudomonadota</taxon>
        <taxon>Alphaproteobacteria</taxon>
        <taxon>Hyphomicrobiales</taxon>
        <taxon>Rhizobiaceae</taxon>
        <taxon>Sinorhizobium/Ensifer group</taxon>
        <taxon>Sinorhizobium</taxon>
    </lineage>
</organism>
<evidence type="ECO:0000256" key="1">
    <source>
        <dbReference type="SAM" id="MobiDB-lite"/>
    </source>
</evidence>
<name>I2E1R1_RHIML</name>
<dbReference type="EMBL" id="JQ665880">
    <property type="protein sequence ID" value="AFJ91429.1"/>
    <property type="molecule type" value="Genomic_DNA"/>
</dbReference>
<evidence type="ECO:0000313" key="2">
    <source>
        <dbReference type="EMBL" id="AFJ91429.1"/>
    </source>
</evidence>
<proteinExistence type="predicted"/>